<dbReference type="EMBL" id="HACG01049630">
    <property type="protein sequence ID" value="CEK96495.1"/>
    <property type="molecule type" value="Transcribed_RNA"/>
</dbReference>
<accession>A0A0B7BWH2</accession>
<proteinExistence type="predicted"/>
<reference evidence="1" key="1">
    <citation type="submission" date="2014-12" db="EMBL/GenBank/DDBJ databases">
        <title>Insight into the proteome of Arion vulgaris.</title>
        <authorList>
            <person name="Aradska J."/>
            <person name="Bulat T."/>
            <person name="Smidak R."/>
            <person name="Sarate P."/>
            <person name="Gangsoo J."/>
            <person name="Sialana F."/>
            <person name="Bilban M."/>
            <person name="Lubec G."/>
        </authorList>
    </citation>
    <scope>NUCLEOTIDE SEQUENCE</scope>
    <source>
        <tissue evidence="1">Skin</tissue>
    </source>
</reference>
<organism evidence="1">
    <name type="scientific">Arion vulgaris</name>
    <dbReference type="NCBI Taxonomy" id="1028688"/>
    <lineage>
        <taxon>Eukaryota</taxon>
        <taxon>Metazoa</taxon>
        <taxon>Spiralia</taxon>
        <taxon>Lophotrochozoa</taxon>
        <taxon>Mollusca</taxon>
        <taxon>Gastropoda</taxon>
        <taxon>Heterobranchia</taxon>
        <taxon>Euthyneura</taxon>
        <taxon>Panpulmonata</taxon>
        <taxon>Eupulmonata</taxon>
        <taxon>Stylommatophora</taxon>
        <taxon>Helicina</taxon>
        <taxon>Arionoidea</taxon>
        <taxon>Arionidae</taxon>
        <taxon>Arion</taxon>
    </lineage>
</organism>
<name>A0A0B7BWH2_9EUPU</name>
<evidence type="ECO:0000313" key="1">
    <source>
        <dbReference type="EMBL" id="CEK96495.1"/>
    </source>
</evidence>
<protein>
    <submittedName>
        <fullName evidence="1">Uncharacterized protein</fullName>
    </submittedName>
</protein>
<gene>
    <name evidence="1" type="primary">ORF212285</name>
</gene>
<dbReference type="AlphaFoldDB" id="A0A0B7BWH2"/>
<sequence>MFSKKHGRCCSSLSRNMPMLNEDDEFEIDNEEYQREGFHQGEVCRLGYQSEVFRHSGQSDECRFSDQSDECKHCHEEQDRCDKSLCDEDGDSDF</sequence>